<reference evidence="1" key="1">
    <citation type="submission" date="2023-10" db="EMBL/GenBank/DDBJ databases">
        <title>Genome assembly of Pristionchus species.</title>
        <authorList>
            <person name="Yoshida K."/>
            <person name="Sommer R.J."/>
        </authorList>
    </citation>
    <scope>NUCLEOTIDE SEQUENCE</scope>
    <source>
        <strain evidence="1">RS5133</strain>
    </source>
</reference>
<dbReference type="AlphaFoldDB" id="A0AAV5WFJ6"/>
<feature type="non-terminal residue" evidence="1">
    <location>
        <position position="1"/>
    </location>
</feature>
<name>A0AAV5WFJ6_9BILA</name>
<feature type="non-terminal residue" evidence="1">
    <location>
        <position position="92"/>
    </location>
</feature>
<evidence type="ECO:0000313" key="1">
    <source>
        <dbReference type="EMBL" id="GMT30701.1"/>
    </source>
</evidence>
<gene>
    <name evidence="1" type="ORF">PFISCL1PPCAC_21998</name>
</gene>
<accession>A0AAV5WFJ6</accession>
<dbReference type="EMBL" id="BTSY01000005">
    <property type="protein sequence ID" value="GMT30701.1"/>
    <property type="molecule type" value="Genomic_DNA"/>
</dbReference>
<protein>
    <submittedName>
        <fullName evidence="1">Uncharacterized protein</fullName>
    </submittedName>
</protein>
<evidence type="ECO:0000313" key="2">
    <source>
        <dbReference type="Proteomes" id="UP001432322"/>
    </source>
</evidence>
<proteinExistence type="predicted"/>
<sequence>FIEGVPCGLVARRECAMWTDNTPYLSFYLYCEATSDYDLWFADFTFSLTILNADETKSITKPCKRWCRMSKGTPSFGKSKCFLMETVLDVGK</sequence>
<organism evidence="1 2">
    <name type="scientific">Pristionchus fissidentatus</name>
    <dbReference type="NCBI Taxonomy" id="1538716"/>
    <lineage>
        <taxon>Eukaryota</taxon>
        <taxon>Metazoa</taxon>
        <taxon>Ecdysozoa</taxon>
        <taxon>Nematoda</taxon>
        <taxon>Chromadorea</taxon>
        <taxon>Rhabditida</taxon>
        <taxon>Rhabditina</taxon>
        <taxon>Diplogasteromorpha</taxon>
        <taxon>Diplogasteroidea</taxon>
        <taxon>Neodiplogasteridae</taxon>
        <taxon>Pristionchus</taxon>
    </lineage>
</organism>
<dbReference type="InterPro" id="IPR008974">
    <property type="entry name" value="TRAF-like"/>
</dbReference>
<dbReference type="Proteomes" id="UP001432322">
    <property type="component" value="Unassembled WGS sequence"/>
</dbReference>
<dbReference type="CDD" id="cd00121">
    <property type="entry name" value="MATH"/>
    <property type="match status" value="1"/>
</dbReference>
<dbReference type="Gene3D" id="2.60.210.10">
    <property type="entry name" value="Apoptosis, Tumor Necrosis Factor Receptor Associated Protein 2, Chain A"/>
    <property type="match status" value="1"/>
</dbReference>
<keyword evidence="2" id="KW-1185">Reference proteome</keyword>
<dbReference type="InterPro" id="IPR002083">
    <property type="entry name" value="MATH/TRAF_dom"/>
</dbReference>
<comment type="caution">
    <text evidence="1">The sequence shown here is derived from an EMBL/GenBank/DDBJ whole genome shotgun (WGS) entry which is preliminary data.</text>
</comment>